<name>A0A250J4S9_9BACT</name>
<dbReference type="AlphaFoldDB" id="A0A250J4S9"/>
<evidence type="ECO:0008006" key="3">
    <source>
        <dbReference type="Google" id="ProtNLM"/>
    </source>
</evidence>
<dbReference type="KEGG" id="cfus:CYFUS_004371"/>
<protein>
    <recommendedName>
        <fullName evidence="3">Tryptophan--tRNA ligase</fullName>
    </recommendedName>
</protein>
<evidence type="ECO:0000313" key="2">
    <source>
        <dbReference type="Proteomes" id="UP000217257"/>
    </source>
</evidence>
<dbReference type="EMBL" id="CP022098">
    <property type="protein sequence ID" value="ATB38934.1"/>
    <property type="molecule type" value="Genomic_DNA"/>
</dbReference>
<dbReference type="RefSeq" id="WP_095987034.1">
    <property type="nucleotide sequence ID" value="NZ_CP022098.1"/>
</dbReference>
<gene>
    <name evidence="1" type="ORF">CYFUS_004371</name>
</gene>
<sequence>MQQPVHRVLQYFGGLRSLAESLKGDEVIYSGIRPYDYHAGNRIVLAVYPHLLARSLAQRGLEPRFRYVITLNDLEPSVYDDTVFRATGASYQLATQVDAIIGKVEGDLVHLRKEFPRIEIQYYKTSDMVGTPHFQRAVSLMMQEPVAFLRHFLREEILEQLPPELLSMSEFFGLVCPSCKVPVHARQAPKLEAATCEGCNTPLSTHGALRYWMYFVPLLALKLRVVQPDVVLLGGDYLEADEGALVLKQSCKLEEILEFYGMLEGGRPLTFLIPPLLMGKDGQKMSKSLGNVVPYRYEEVLAACGSSDGSRLTL</sequence>
<evidence type="ECO:0000313" key="1">
    <source>
        <dbReference type="EMBL" id="ATB38934.1"/>
    </source>
</evidence>
<dbReference type="SUPFAM" id="SSF52374">
    <property type="entry name" value="Nucleotidylyl transferase"/>
    <property type="match status" value="1"/>
</dbReference>
<reference evidence="1 2" key="1">
    <citation type="submission" date="2017-06" db="EMBL/GenBank/DDBJ databases">
        <title>Sequencing and comparative analysis of myxobacterial genomes.</title>
        <authorList>
            <person name="Rupp O."/>
            <person name="Goesmann A."/>
            <person name="Sogaard-Andersen L."/>
        </authorList>
    </citation>
    <scope>NUCLEOTIDE SEQUENCE [LARGE SCALE GENOMIC DNA]</scope>
    <source>
        <strain evidence="1 2">DSM 52655</strain>
    </source>
</reference>
<accession>A0A250J4S9</accession>
<organism evidence="1 2">
    <name type="scientific">Cystobacter fuscus</name>
    <dbReference type="NCBI Taxonomy" id="43"/>
    <lineage>
        <taxon>Bacteria</taxon>
        <taxon>Pseudomonadati</taxon>
        <taxon>Myxococcota</taxon>
        <taxon>Myxococcia</taxon>
        <taxon>Myxococcales</taxon>
        <taxon>Cystobacterineae</taxon>
        <taxon>Archangiaceae</taxon>
        <taxon>Cystobacter</taxon>
    </lineage>
</organism>
<dbReference type="Proteomes" id="UP000217257">
    <property type="component" value="Chromosome"/>
</dbReference>
<proteinExistence type="predicted"/>